<dbReference type="Pfam" id="PF18726">
    <property type="entry name" value="HEPN_SAV_6107"/>
    <property type="match status" value="1"/>
</dbReference>
<dbReference type="EMBL" id="BJYK01000001">
    <property type="protein sequence ID" value="GEN79250.1"/>
    <property type="molecule type" value="Genomic_DNA"/>
</dbReference>
<protein>
    <recommendedName>
        <fullName evidence="1">SAV-6107-like HEPN domain-containing protein</fullName>
    </recommendedName>
</protein>
<keyword evidence="3" id="KW-1185">Reference proteome</keyword>
<proteinExistence type="predicted"/>
<evidence type="ECO:0000313" key="3">
    <source>
        <dbReference type="Proteomes" id="UP000321484"/>
    </source>
</evidence>
<evidence type="ECO:0000259" key="1">
    <source>
        <dbReference type="Pfam" id="PF18726"/>
    </source>
</evidence>
<sequence length="135" mass="14004">MQTPLPDAVLDLMARSRAELSAAASAPDVGASFVHAHLAALRAGAALVQARGRPGPRSGARTVWDMVTRVAPTLADYAAYFAANAATRSAIEAGRLDVDAGSAERALGVAEQFHEAVRVVLDDGERQGQLALRAS</sequence>
<dbReference type="InterPro" id="IPR040891">
    <property type="entry name" value="HEPN_SAV_6107"/>
</dbReference>
<reference evidence="2 3" key="1">
    <citation type="submission" date="2019-07" db="EMBL/GenBank/DDBJ databases">
        <title>Whole genome shotgun sequence of Actinotalea fermentans NBRC 105374.</title>
        <authorList>
            <person name="Hosoyama A."/>
            <person name="Uohara A."/>
            <person name="Ohji S."/>
            <person name="Ichikawa N."/>
        </authorList>
    </citation>
    <scope>NUCLEOTIDE SEQUENCE [LARGE SCALE GENOMIC DNA]</scope>
    <source>
        <strain evidence="2 3">NBRC 105374</strain>
    </source>
</reference>
<accession>A0A511YVN5</accession>
<comment type="caution">
    <text evidence="2">The sequence shown here is derived from an EMBL/GenBank/DDBJ whole genome shotgun (WGS) entry which is preliminary data.</text>
</comment>
<dbReference type="Proteomes" id="UP000321484">
    <property type="component" value="Unassembled WGS sequence"/>
</dbReference>
<gene>
    <name evidence="2" type="ORF">AFE02nite_09840</name>
</gene>
<organism evidence="2 3">
    <name type="scientific">Actinotalea fermentans</name>
    <dbReference type="NCBI Taxonomy" id="43671"/>
    <lineage>
        <taxon>Bacteria</taxon>
        <taxon>Bacillati</taxon>
        <taxon>Actinomycetota</taxon>
        <taxon>Actinomycetes</taxon>
        <taxon>Micrococcales</taxon>
        <taxon>Cellulomonadaceae</taxon>
        <taxon>Actinotalea</taxon>
    </lineage>
</organism>
<feature type="domain" description="SAV-6107-like HEPN" evidence="1">
    <location>
        <begin position="23"/>
        <end position="118"/>
    </location>
</feature>
<name>A0A511YVN5_9CELL</name>
<evidence type="ECO:0000313" key="2">
    <source>
        <dbReference type="EMBL" id="GEN79250.1"/>
    </source>
</evidence>
<dbReference type="AlphaFoldDB" id="A0A511YVN5"/>